<evidence type="ECO:0000313" key="3">
    <source>
        <dbReference type="Proteomes" id="UP000235122"/>
    </source>
</evidence>
<protein>
    <recommendedName>
        <fullName evidence="4">RAMA domain-containing protein</fullName>
    </recommendedName>
</protein>
<dbReference type="GeneID" id="35867442"/>
<feature type="region of interest" description="Disordered" evidence="1">
    <location>
        <begin position="187"/>
        <end position="270"/>
    </location>
</feature>
<name>A0A2I1ILN0_9ACTO</name>
<dbReference type="EMBL" id="PKKO01000004">
    <property type="protein sequence ID" value="PKY71992.1"/>
    <property type="molecule type" value="Genomic_DNA"/>
</dbReference>
<evidence type="ECO:0000313" key="2">
    <source>
        <dbReference type="EMBL" id="PKY71992.1"/>
    </source>
</evidence>
<sequence length="414" mass="44392">MPLFELDQGRLVPAQFGRPIERGFNAEVLESVRAQVLEVISRPLFPVAWDHDEADEVSGPHRLTALDASGQVVAVEVLGHLDAISLIAALSRLGDISSMGWLDLAQMYPGGAERFRSGWTEFRESMPPDAKPGPRMIIVAANIDPAVRPSLDVLFSSGLEVHEIAMRAMANGRRFLDVQPVGPSYWSPNPALMRSSRRPRLSQYSTDAGRISGPEQRGNASLEKTGGQNTPVQAQPAGSTSRQVPGKQGEAEAARQPVQEQQMRSPKQKDRIIGGIHYPQVYAVGDTVVAQGFDKKGQEPPATTGEHEAVQKEVPAVLGHDAEGLAAIATVLGSDTLIVAVGADSAKEALLLANGKIRYPGGGETDNADAALEKLLGIQADGWDHFRLGHAEGPSLAEAILEINEEIDRESKGR</sequence>
<organism evidence="2 3">
    <name type="scientific">Winkia neuii</name>
    <dbReference type="NCBI Taxonomy" id="33007"/>
    <lineage>
        <taxon>Bacteria</taxon>
        <taxon>Bacillati</taxon>
        <taxon>Actinomycetota</taxon>
        <taxon>Actinomycetes</taxon>
        <taxon>Actinomycetales</taxon>
        <taxon>Actinomycetaceae</taxon>
        <taxon>Winkia</taxon>
    </lineage>
</organism>
<gene>
    <name evidence="2" type="ORF">CYJ19_07200</name>
</gene>
<evidence type="ECO:0008006" key="4">
    <source>
        <dbReference type="Google" id="ProtNLM"/>
    </source>
</evidence>
<reference evidence="2 3" key="1">
    <citation type="submission" date="2017-12" db="EMBL/GenBank/DDBJ databases">
        <title>Phylogenetic diversity of female urinary microbiome.</title>
        <authorList>
            <person name="Thomas-White K."/>
            <person name="Wolfe A.J."/>
        </authorList>
    </citation>
    <scope>NUCLEOTIDE SEQUENCE [LARGE SCALE GENOMIC DNA]</scope>
    <source>
        <strain evidence="2 3">UMB0402</strain>
    </source>
</reference>
<feature type="compositionally biased region" description="Polar residues" evidence="1">
    <location>
        <begin position="226"/>
        <end position="243"/>
    </location>
</feature>
<dbReference type="Proteomes" id="UP000235122">
    <property type="component" value="Unassembled WGS sequence"/>
</dbReference>
<evidence type="ECO:0000256" key="1">
    <source>
        <dbReference type="SAM" id="MobiDB-lite"/>
    </source>
</evidence>
<dbReference type="AlphaFoldDB" id="A0A2I1ILN0"/>
<accession>A0A2I1ILN0</accession>
<proteinExistence type="predicted"/>
<dbReference type="STRING" id="33007.HMPREF3198_00404"/>
<comment type="caution">
    <text evidence="2">The sequence shown here is derived from an EMBL/GenBank/DDBJ whole genome shotgun (WGS) entry which is preliminary data.</text>
</comment>
<keyword evidence="3" id="KW-1185">Reference proteome</keyword>
<dbReference type="RefSeq" id="WP_024331383.1">
    <property type="nucleotide sequence ID" value="NZ_JASOXK010000003.1"/>
</dbReference>